<dbReference type="Proteomes" id="UP000612282">
    <property type="component" value="Unassembled WGS sequence"/>
</dbReference>
<feature type="compositionally biased region" description="Low complexity" evidence="1">
    <location>
        <begin position="95"/>
        <end position="113"/>
    </location>
</feature>
<keyword evidence="3" id="KW-1185">Reference proteome</keyword>
<feature type="region of interest" description="Disordered" evidence="1">
    <location>
        <begin position="86"/>
        <end position="126"/>
    </location>
</feature>
<evidence type="ECO:0000313" key="3">
    <source>
        <dbReference type="Proteomes" id="UP000612282"/>
    </source>
</evidence>
<comment type="caution">
    <text evidence="2">The sequence shown here is derived from an EMBL/GenBank/DDBJ whole genome shotgun (WGS) entry which is preliminary data.</text>
</comment>
<organism evidence="2 3">
    <name type="scientific">Actinoplanes couchii</name>
    <dbReference type="NCBI Taxonomy" id="403638"/>
    <lineage>
        <taxon>Bacteria</taxon>
        <taxon>Bacillati</taxon>
        <taxon>Actinomycetota</taxon>
        <taxon>Actinomycetes</taxon>
        <taxon>Micromonosporales</taxon>
        <taxon>Micromonosporaceae</taxon>
        <taxon>Actinoplanes</taxon>
    </lineage>
</organism>
<dbReference type="RefSeq" id="WP_203805791.1">
    <property type="nucleotide sequence ID" value="NZ_BAAAQE010000112.1"/>
</dbReference>
<gene>
    <name evidence="2" type="ORF">Aco03nite_079910</name>
</gene>
<reference evidence="2 3" key="1">
    <citation type="submission" date="2021-01" db="EMBL/GenBank/DDBJ databases">
        <title>Whole genome shotgun sequence of Actinoplanes couchii NBRC 106145.</title>
        <authorList>
            <person name="Komaki H."/>
            <person name="Tamura T."/>
        </authorList>
    </citation>
    <scope>NUCLEOTIDE SEQUENCE [LARGE SCALE GENOMIC DNA]</scope>
    <source>
        <strain evidence="2 3">NBRC 106145</strain>
    </source>
</reference>
<accession>A0ABQ3XMD2</accession>
<evidence type="ECO:0000313" key="2">
    <source>
        <dbReference type="EMBL" id="GID59587.1"/>
    </source>
</evidence>
<name>A0ABQ3XMD2_9ACTN</name>
<proteinExistence type="predicted"/>
<protein>
    <submittedName>
        <fullName evidence="2">Uncharacterized protein</fullName>
    </submittedName>
</protein>
<evidence type="ECO:0000256" key="1">
    <source>
        <dbReference type="SAM" id="MobiDB-lite"/>
    </source>
</evidence>
<dbReference type="EMBL" id="BOMG01000097">
    <property type="protein sequence ID" value="GID59587.1"/>
    <property type="molecule type" value="Genomic_DNA"/>
</dbReference>
<sequence length="126" mass="13860">MIDRTAVRDVRGDSGIIVRELLDRLEQQPDAALWKELDSRLVVEAECCCSAGFAALPALSRLARSDDTEQRDRALDLAAVITRTPHRNHEDDHLASSAATGTTRQSATTTTATYIEFRSAQPPRPT</sequence>